<dbReference type="InterPro" id="IPR041916">
    <property type="entry name" value="Anti_sigma_zinc_sf"/>
</dbReference>
<dbReference type="RefSeq" id="WP_213412300.1">
    <property type="nucleotide sequence ID" value="NZ_BOVK01000028.1"/>
</dbReference>
<gene>
    <name evidence="5" type="ORF">XYCOK13_23270</name>
</gene>
<evidence type="ECO:0000256" key="3">
    <source>
        <dbReference type="SAM" id="Phobius"/>
    </source>
</evidence>
<evidence type="ECO:0000313" key="6">
    <source>
        <dbReference type="Proteomes" id="UP000677918"/>
    </source>
</evidence>
<evidence type="ECO:0000313" key="5">
    <source>
        <dbReference type="EMBL" id="GIQ69503.1"/>
    </source>
</evidence>
<proteinExistence type="inferred from homology"/>
<keyword evidence="3" id="KW-0472">Membrane</keyword>
<sequence length="201" mass="22648">MKCNEAITFIHEYMDGDLDAQGRMDLRQHLVDCAACRQRMDQYTRTTALIRSMPRSPVPDYLVDSVMQALPGTRKRQVWTRWVRQHPAVTAAVLFIAVMLLSLVSMWDSDTRLMVKGDDLDQLIITKNQVIVPAGHVINGDLYVENGELVVEGQVNGNLVVVDGRLNLASTALISGEHSEINKAIDWLWFKMGEWVEAVTP</sequence>
<dbReference type="Proteomes" id="UP000677918">
    <property type="component" value="Unassembled WGS sequence"/>
</dbReference>
<keyword evidence="6" id="KW-1185">Reference proteome</keyword>
<evidence type="ECO:0000256" key="1">
    <source>
        <dbReference type="ARBA" id="ARBA00024353"/>
    </source>
</evidence>
<name>A0A8J4H6C2_9BACL</name>
<organism evidence="5 6">
    <name type="scientific">Xylanibacillus composti</name>
    <dbReference type="NCBI Taxonomy" id="1572762"/>
    <lineage>
        <taxon>Bacteria</taxon>
        <taxon>Bacillati</taxon>
        <taxon>Bacillota</taxon>
        <taxon>Bacilli</taxon>
        <taxon>Bacillales</taxon>
        <taxon>Paenibacillaceae</taxon>
        <taxon>Xylanibacillus</taxon>
    </lineage>
</organism>
<evidence type="ECO:0000259" key="4">
    <source>
        <dbReference type="Pfam" id="PF13490"/>
    </source>
</evidence>
<protein>
    <recommendedName>
        <fullName evidence="2">Anti-sigma-W factor RsiW</fullName>
    </recommendedName>
</protein>
<keyword evidence="3" id="KW-0812">Transmembrane</keyword>
<dbReference type="EMBL" id="BOVK01000028">
    <property type="protein sequence ID" value="GIQ69503.1"/>
    <property type="molecule type" value="Genomic_DNA"/>
</dbReference>
<comment type="similarity">
    <text evidence="1">Belongs to the zinc-associated anti-sigma factor (ZAS) superfamily. Anti-sigma-W factor family.</text>
</comment>
<comment type="caution">
    <text evidence="5">The sequence shown here is derived from an EMBL/GenBank/DDBJ whole genome shotgun (WGS) entry which is preliminary data.</text>
</comment>
<accession>A0A8J4H6C2</accession>
<dbReference type="InterPro" id="IPR027383">
    <property type="entry name" value="Znf_put"/>
</dbReference>
<feature type="transmembrane region" description="Helical" evidence="3">
    <location>
        <begin position="88"/>
        <end position="107"/>
    </location>
</feature>
<dbReference type="Gene3D" id="1.10.10.1320">
    <property type="entry name" value="Anti-sigma factor, zinc-finger domain"/>
    <property type="match status" value="1"/>
</dbReference>
<keyword evidence="3" id="KW-1133">Transmembrane helix</keyword>
<evidence type="ECO:0000256" key="2">
    <source>
        <dbReference type="ARBA" id="ARBA00024438"/>
    </source>
</evidence>
<reference evidence="5" key="1">
    <citation type="submission" date="2021-04" db="EMBL/GenBank/DDBJ databases">
        <title>Draft genome sequence of Xylanibacillus composti strain K13.</title>
        <authorList>
            <person name="Uke A."/>
            <person name="Chhe C."/>
            <person name="Baramee S."/>
            <person name="Kosugi A."/>
        </authorList>
    </citation>
    <scope>NUCLEOTIDE SEQUENCE</scope>
    <source>
        <strain evidence="5">K13</strain>
    </source>
</reference>
<dbReference type="AlphaFoldDB" id="A0A8J4H6C2"/>
<feature type="domain" description="Putative zinc-finger" evidence="4">
    <location>
        <begin position="3"/>
        <end position="37"/>
    </location>
</feature>
<dbReference type="Pfam" id="PF13490">
    <property type="entry name" value="zf-HC2"/>
    <property type="match status" value="1"/>
</dbReference>